<dbReference type="STRING" id="153721.MYP_4415"/>
<proteinExistence type="predicted"/>
<dbReference type="Proteomes" id="UP000030185">
    <property type="component" value="Unassembled WGS sequence"/>
</dbReference>
<dbReference type="PROSITE" id="PS51465">
    <property type="entry name" value="KAZAL_2"/>
    <property type="match status" value="1"/>
</dbReference>
<protein>
    <recommendedName>
        <fullName evidence="1">Kazal-like domain-containing protein</fullName>
    </recommendedName>
</protein>
<gene>
    <name evidence="2" type="ORF">MYP_4415</name>
</gene>
<keyword evidence="3" id="KW-1185">Reference proteome</keyword>
<dbReference type="InterPro" id="IPR036058">
    <property type="entry name" value="Kazal_dom_sf"/>
</dbReference>
<dbReference type="Pfam" id="PF00050">
    <property type="entry name" value="Kazal_1"/>
    <property type="match status" value="1"/>
</dbReference>
<dbReference type="CDD" id="cd00104">
    <property type="entry name" value="KAZAL_FS"/>
    <property type="match status" value="1"/>
</dbReference>
<dbReference type="OrthoDB" id="9800302at2"/>
<dbReference type="EMBL" id="BBLT01000011">
    <property type="protein sequence ID" value="GAL87185.1"/>
    <property type="molecule type" value="Genomic_DNA"/>
</dbReference>
<comment type="caution">
    <text evidence="2">The sequence shown here is derived from an EMBL/GenBank/DDBJ whole genome shotgun (WGS) entry which is preliminary data.</text>
</comment>
<sequence>MIRTIVNQNYWIVLFILCSCNGPQKDTTGNEEKKETFQVGSEACIDSSKINTETACIEIYDPVCGCDGKNYSNTCYAEKAGVTKFVKGECR</sequence>
<name>A0A098LJN3_9BACT</name>
<feature type="domain" description="Kazal-like" evidence="1">
    <location>
        <begin position="38"/>
        <end position="91"/>
    </location>
</feature>
<dbReference type="SUPFAM" id="SSF100895">
    <property type="entry name" value="Kazal-type serine protease inhibitors"/>
    <property type="match status" value="1"/>
</dbReference>
<evidence type="ECO:0000313" key="2">
    <source>
        <dbReference type="EMBL" id="GAL87185.1"/>
    </source>
</evidence>
<organism evidence="2 3">
    <name type="scientific">Sporocytophaga myxococcoides</name>
    <dbReference type="NCBI Taxonomy" id="153721"/>
    <lineage>
        <taxon>Bacteria</taxon>
        <taxon>Pseudomonadati</taxon>
        <taxon>Bacteroidota</taxon>
        <taxon>Cytophagia</taxon>
        <taxon>Cytophagales</taxon>
        <taxon>Cytophagaceae</taxon>
        <taxon>Sporocytophaga</taxon>
    </lineage>
</organism>
<evidence type="ECO:0000313" key="3">
    <source>
        <dbReference type="Proteomes" id="UP000030185"/>
    </source>
</evidence>
<dbReference type="RefSeq" id="WP_081990632.1">
    <property type="nucleotide sequence ID" value="NZ_BBLT01000011.1"/>
</dbReference>
<dbReference type="AlphaFoldDB" id="A0A098LJN3"/>
<accession>A0A098LJN3</accession>
<dbReference type="Gene3D" id="3.30.60.30">
    <property type="match status" value="1"/>
</dbReference>
<evidence type="ECO:0000259" key="1">
    <source>
        <dbReference type="PROSITE" id="PS51465"/>
    </source>
</evidence>
<reference evidence="2 3" key="1">
    <citation type="submission" date="2014-09" db="EMBL/GenBank/DDBJ databases">
        <title>Sporocytophaga myxococcoides PG-01 genome sequencing.</title>
        <authorList>
            <person name="Liu L."/>
            <person name="Gao P.J."/>
            <person name="Chen G.J."/>
            <person name="Wang L.S."/>
        </authorList>
    </citation>
    <scope>NUCLEOTIDE SEQUENCE [LARGE SCALE GENOMIC DNA]</scope>
    <source>
        <strain evidence="2 3">PG-01</strain>
    </source>
</reference>
<dbReference type="PROSITE" id="PS51257">
    <property type="entry name" value="PROKAR_LIPOPROTEIN"/>
    <property type="match status" value="1"/>
</dbReference>
<dbReference type="InterPro" id="IPR002350">
    <property type="entry name" value="Kazal_dom"/>
</dbReference>